<dbReference type="EMBL" id="JAVDYE010000001">
    <property type="protein sequence ID" value="MDR7385192.1"/>
    <property type="molecule type" value="Genomic_DNA"/>
</dbReference>
<feature type="domain" description="DUF6879" evidence="1">
    <location>
        <begin position="11"/>
        <end position="171"/>
    </location>
</feature>
<dbReference type="Pfam" id="PF21806">
    <property type="entry name" value="DUF6879"/>
    <property type="match status" value="1"/>
</dbReference>
<evidence type="ECO:0000313" key="2">
    <source>
        <dbReference type="EMBL" id="MDR7385192.1"/>
    </source>
</evidence>
<organism evidence="2 3">
    <name type="scientific">Promicromonospora iranensis</name>
    <dbReference type="NCBI Taxonomy" id="1105144"/>
    <lineage>
        <taxon>Bacteria</taxon>
        <taxon>Bacillati</taxon>
        <taxon>Actinomycetota</taxon>
        <taxon>Actinomycetes</taxon>
        <taxon>Micrococcales</taxon>
        <taxon>Promicromonosporaceae</taxon>
        <taxon>Promicromonospora</taxon>
    </lineage>
</organism>
<proteinExistence type="predicted"/>
<dbReference type="RefSeq" id="WP_274997279.1">
    <property type="nucleotide sequence ID" value="NZ_JAJQQP010000015.1"/>
</dbReference>
<name>A0ABU2CV32_9MICO</name>
<dbReference type="InterPro" id="IPR049244">
    <property type="entry name" value="DUF6879"/>
</dbReference>
<protein>
    <recommendedName>
        <fullName evidence="1">DUF6879 domain-containing protein</fullName>
    </recommendedName>
</protein>
<gene>
    <name evidence="2" type="ORF">J2S48_004707</name>
</gene>
<sequence length="178" mass="20919">MTAELIQPGPEFGRLFYDIEHTAFRLEVREAYNEPSEKADLQRYIDEGWIDRERTSDWLTHVRKVTDEGVRFHRVRVVSLPLSTYNEWGLLEAEVTNRAGDDIRYLPRDQADGLPDDDFWLLDSKTVAKMHFADDDRFLGAELIDDPAVVVEHNYWRDAAWHHAIPRDDFAKQHIEQP</sequence>
<evidence type="ECO:0000313" key="3">
    <source>
        <dbReference type="Proteomes" id="UP001183585"/>
    </source>
</evidence>
<evidence type="ECO:0000259" key="1">
    <source>
        <dbReference type="Pfam" id="PF21806"/>
    </source>
</evidence>
<reference evidence="2 3" key="1">
    <citation type="submission" date="2023-07" db="EMBL/GenBank/DDBJ databases">
        <title>Sequencing the genomes of 1000 actinobacteria strains.</title>
        <authorList>
            <person name="Klenk H.-P."/>
        </authorList>
    </citation>
    <scope>NUCLEOTIDE SEQUENCE [LARGE SCALE GENOMIC DNA]</scope>
    <source>
        <strain evidence="2 3">DSM 45554</strain>
    </source>
</reference>
<dbReference type="Proteomes" id="UP001183585">
    <property type="component" value="Unassembled WGS sequence"/>
</dbReference>
<keyword evidence="3" id="KW-1185">Reference proteome</keyword>
<accession>A0ABU2CV32</accession>
<comment type="caution">
    <text evidence="2">The sequence shown here is derived from an EMBL/GenBank/DDBJ whole genome shotgun (WGS) entry which is preliminary data.</text>
</comment>